<keyword evidence="1" id="KW-0472">Membrane</keyword>
<organism evidence="2 3">
    <name type="scientific">Trichinella nelsoni</name>
    <dbReference type="NCBI Taxonomy" id="6336"/>
    <lineage>
        <taxon>Eukaryota</taxon>
        <taxon>Metazoa</taxon>
        <taxon>Ecdysozoa</taxon>
        <taxon>Nematoda</taxon>
        <taxon>Enoplea</taxon>
        <taxon>Dorylaimia</taxon>
        <taxon>Trichinellida</taxon>
        <taxon>Trichinellidae</taxon>
        <taxon>Trichinella</taxon>
    </lineage>
</organism>
<keyword evidence="1" id="KW-1133">Transmembrane helix</keyword>
<evidence type="ECO:0000256" key="1">
    <source>
        <dbReference type="SAM" id="Phobius"/>
    </source>
</evidence>
<evidence type="ECO:0000313" key="3">
    <source>
        <dbReference type="Proteomes" id="UP000054630"/>
    </source>
</evidence>
<feature type="transmembrane region" description="Helical" evidence="1">
    <location>
        <begin position="137"/>
        <end position="156"/>
    </location>
</feature>
<proteinExistence type="predicted"/>
<keyword evidence="3" id="KW-1185">Reference proteome</keyword>
<sequence length="164" mass="18424">MVGQAGMFGTHDEDEDVLNGDDFSLILPSERIWRAESNRNSKASKLARALARVMFKVKLFHLSGLRLKRNTEKAESHAIIATIDLATFPWVFLFSAIRHRGVAFGHLPCPVAQQAHPQLCQVRAIYALLFFLGSMTFWGYACIYVCPVLCCTICLCSNTMPERD</sequence>
<dbReference type="OrthoDB" id="10407010at2759"/>
<keyword evidence="1" id="KW-0812">Transmembrane</keyword>
<feature type="transmembrane region" description="Helical" evidence="1">
    <location>
        <begin position="78"/>
        <end position="97"/>
    </location>
</feature>
<dbReference type="Proteomes" id="UP000054630">
    <property type="component" value="Unassembled WGS sequence"/>
</dbReference>
<comment type="caution">
    <text evidence="2">The sequence shown here is derived from an EMBL/GenBank/DDBJ whole genome shotgun (WGS) entry which is preliminary data.</text>
</comment>
<reference evidence="2 3" key="1">
    <citation type="submission" date="2015-01" db="EMBL/GenBank/DDBJ databases">
        <title>Evolution of Trichinella species and genotypes.</title>
        <authorList>
            <person name="Korhonen P.K."/>
            <person name="Edoardo P."/>
            <person name="Giuseppe L.R."/>
            <person name="Gasser R.B."/>
        </authorList>
    </citation>
    <scope>NUCLEOTIDE SEQUENCE [LARGE SCALE GENOMIC DNA]</scope>
    <source>
        <strain evidence="2">ISS37</strain>
    </source>
</reference>
<gene>
    <name evidence="2" type="ORF">T07_11904</name>
</gene>
<name>A0A0V0SF11_9BILA</name>
<accession>A0A0V0SF11</accession>
<evidence type="ECO:0000313" key="2">
    <source>
        <dbReference type="EMBL" id="KRX24821.1"/>
    </source>
</evidence>
<protein>
    <submittedName>
        <fullName evidence="2">Uncharacterized protein</fullName>
    </submittedName>
</protein>
<dbReference type="EMBL" id="JYDL01000015">
    <property type="protein sequence ID" value="KRX24821.1"/>
    <property type="molecule type" value="Genomic_DNA"/>
</dbReference>
<dbReference type="AlphaFoldDB" id="A0A0V0SF11"/>